<dbReference type="HOGENOM" id="CLU_000960_27_4_1"/>
<dbReference type="Proteomes" id="UP000001997">
    <property type="component" value="Unassembled WGS sequence"/>
</dbReference>
<feature type="transmembrane region" description="Helical" evidence="5">
    <location>
        <begin position="377"/>
        <end position="396"/>
    </location>
</feature>
<feature type="transmembrane region" description="Helical" evidence="5">
    <location>
        <begin position="440"/>
        <end position="462"/>
    </location>
</feature>
<reference evidence="7 8" key="1">
    <citation type="journal article" date="2009" name="Nature">
        <title>Evolution of pathogenicity and sexual reproduction in eight Candida genomes.</title>
        <authorList>
            <person name="Butler G."/>
            <person name="Rasmussen M.D."/>
            <person name="Lin M.F."/>
            <person name="Santos M.A."/>
            <person name="Sakthikumar S."/>
            <person name="Munro C.A."/>
            <person name="Rheinbay E."/>
            <person name="Grabherr M."/>
            <person name="Forche A."/>
            <person name="Reedy J.L."/>
            <person name="Agrafioti I."/>
            <person name="Arnaud M.B."/>
            <person name="Bates S."/>
            <person name="Brown A.J."/>
            <person name="Brunke S."/>
            <person name="Costanzo M.C."/>
            <person name="Fitzpatrick D.A."/>
            <person name="de Groot P.W."/>
            <person name="Harris D."/>
            <person name="Hoyer L.L."/>
            <person name="Hube B."/>
            <person name="Klis F.M."/>
            <person name="Kodira C."/>
            <person name="Lennard N."/>
            <person name="Logue M.E."/>
            <person name="Martin R."/>
            <person name="Neiman A.M."/>
            <person name="Nikolaou E."/>
            <person name="Quail M.A."/>
            <person name="Quinn J."/>
            <person name="Santos M.C."/>
            <person name="Schmitzberger F.F."/>
            <person name="Sherlock G."/>
            <person name="Shah P."/>
            <person name="Silverstein K.A."/>
            <person name="Skrzypek M.S."/>
            <person name="Soll D."/>
            <person name="Staggs R."/>
            <person name="Stansfield I."/>
            <person name="Stumpf M.P."/>
            <person name="Sudbery P.E."/>
            <person name="Srikantha T."/>
            <person name="Zeng Q."/>
            <person name="Berman J."/>
            <person name="Berriman M."/>
            <person name="Heitman J."/>
            <person name="Gow N.A."/>
            <person name="Lorenz M.C."/>
            <person name="Birren B.W."/>
            <person name="Kellis M."/>
            <person name="Cuomo C.A."/>
        </authorList>
    </citation>
    <scope>NUCLEOTIDE SEQUENCE [LARGE SCALE GENOMIC DNA]</scope>
    <source>
        <strain evidence="8">ATCC 6260 / CBS 566 / DSM 6381 / JCM 1539 / NBRC 10279 / NRRL Y-324</strain>
    </source>
</reference>
<dbReference type="SUPFAM" id="SSF103473">
    <property type="entry name" value="MFS general substrate transporter"/>
    <property type="match status" value="1"/>
</dbReference>
<name>A5D9Y0_PICGU</name>
<dbReference type="OrthoDB" id="2130629at2759"/>
<dbReference type="Gene3D" id="1.20.1250.20">
    <property type="entry name" value="MFS general substrate transporter like domains"/>
    <property type="match status" value="1"/>
</dbReference>
<evidence type="ECO:0000256" key="4">
    <source>
        <dbReference type="ARBA" id="ARBA00023136"/>
    </source>
</evidence>
<feature type="transmembrane region" description="Helical" evidence="5">
    <location>
        <begin position="345"/>
        <end position="370"/>
    </location>
</feature>
<proteinExistence type="predicted"/>
<feature type="transmembrane region" description="Helical" evidence="5">
    <location>
        <begin position="275"/>
        <end position="293"/>
    </location>
</feature>
<evidence type="ECO:0000256" key="3">
    <source>
        <dbReference type="ARBA" id="ARBA00022989"/>
    </source>
</evidence>
<evidence type="ECO:0000313" key="7">
    <source>
        <dbReference type="EMBL" id="EDK35987.2"/>
    </source>
</evidence>
<feature type="transmembrane region" description="Helical" evidence="5">
    <location>
        <begin position="209"/>
        <end position="232"/>
    </location>
</feature>
<feature type="transmembrane region" description="Helical" evidence="5">
    <location>
        <begin position="314"/>
        <end position="333"/>
    </location>
</feature>
<feature type="transmembrane region" description="Helical" evidence="5">
    <location>
        <begin position="180"/>
        <end position="203"/>
    </location>
</feature>
<feature type="transmembrane region" description="Helical" evidence="5">
    <location>
        <begin position="51"/>
        <end position="70"/>
    </location>
</feature>
<dbReference type="GO" id="GO:0016020">
    <property type="term" value="C:membrane"/>
    <property type="evidence" value="ECO:0007669"/>
    <property type="project" value="UniProtKB-SubCell"/>
</dbReference>
<feature type="transmembrane region" description="Helical" evidence="5">
    <location>
        <begin position="144"/>
        <end position="168"/>
    </location>
</feature>
<organism evidence="7 8">
    <name type="scientific">Meyerozyma guilliermondii (strain ATCC 6260 / CBS 566 / DSM 6381 / JCM 1539 / NBRC 10279 / NRRL Y-324)</name>
    <name type="common">Yeast</name>
    <name type="synonym">Candida guilliermondii</name>
    <dbReference type="NCBI Taxonomy" id="294746"/>
    <lineage>
        <taxon>Eukaryota</taxon>
        <taxon>Fungi</taxon>
        <taxon>Dikarya</taxon>
        <taxon>Ascomycota</taxon>
        <taxon>Saccharomycotina</taxon>
        <taxon>Pichiomycetes</taxon>
        <taxon>Debaryomycetaceae</taxon>
        <taxon>Meyerozyma</taxon>
    </lineage>
</organism>
<dbReference type="GeneID" id="5128761"/>
<dbReference type="InParanoid" id="A5D9Y0"/>
<feature type="transmembrane region" description="Helical" evidence="5">
    <location>
        <begin position="120"/>
        <end position="138"/>
    </location>
</feature>
<evidence type="ECO:0000259" key="6">
    <source>
        <dbReference type="PROSITE" id="PS50850"/>
    </source>
</evidence>
<dbReference type="InterPro" id="IPR020846">
    <property type="entry name" value="MFS_dom"/>
</dbReference>
<evidence type="ECO:0000256" key="2">
    <source>
        <dbReference type="ARBA" id="ARBA00022692"/>
    </source>
</evidence>
<keyword evidence="8" id="KW-1185">Reference proteome</keyword>
<evidence type="ECO:0000256" key="5">
    <source>
        <dbReference type="SAM" id="Phobius"/>
    </source>
</evidence>
<dbReference type="InterPro" id="IPR036259">
    <property type="entry name" value="MFS_trans_sf"/>
</dbReference>
<dbReference type="KEGG" id="pgu:PGUG_00085"/>
<dbReference type="eggNOG" id="KOG0254">
    <property type="taxonomic scope" value="Eukaryota"/>
</dbReference>
<protein>
    <recommendedName>
        <fullName evidence="6">Major facilitator superfamily (MFS) profile domain-containing protein</fullName>
    </recommendedName>
</protein>
<evidence type="ECO:0000256" key="1">
    <source>
        <dbReference type="ARBA" id="ARBA00004141"/>
    </source>
</evidence>
<evidence type="ECO:0000313" key="8">
    <source>
        <dbReference type="Proteomes" id="UP000001997"/>
    </source>
</evidence>
<comment type="subcellular location">
    <subcellularLocation>
        <location evidence="1">Membrane</location>
        <topology evidence="1">Multi-pass membrane protein</topology>
    </subcellularLocation>
</comment>
<feature type="transmembrane region" description="Helical" evidence="5">
    <location>
        <begin position="90"/>
        <end position="108"/>
    </location>
</feature>
<dbReference type="RefSeq" id="XP_001486708.2">
    <property type="nucleotide sequence ID" value="XM_001486658.1"/>
</dbReference>
<dbReference type="PANTHER" id="PTHR42718:SF1">
    <property type="entry name" value="LOW AFFINITY AMMONIUM TRANSPORTER"/>
    <property type="match status" value="1"/>
</dbReference>
<dbReference type="PROSITE" id="PS50850">
    <property type="entry name" value="MFS"/>
    <property type="match status" value="1"/>
</dbReference>
<accession>A5D9Y0</accession>
<dbReference type="AlphaFoldDB" id="A5D9Y0"/>
<keyword evidence="2 5" id="KW-0812">Transmembrane</keyword>
<gene>
    <name evidence="7" type="ORF">PGUG_00085</name>
</gene>
<dbReference type="EMBL" id="CH408155">
    <property type="protein sequence ID" value="EDK35987.2"/>
    <property type="molecule type" value="Genomic_DNA"/>
</dbReference>
<dbReference type="InterPro" id="IPR011701">
    <property type="entry name" value="MFS"/>
</dbReference>
<keyword evidence="3 5" id="KW-1133">Transmembrane helix</keyword>
<dbReference type="OMA" id="RIPYPML"/>
<dbReference type="PANTHER" id="PTHR42718">
    <property type="entry name" value="MAJOR FACILITATOR SUPERFAMILY MULTIDRUG TRANSPORTER MFSC"/>
    <property type="match status" value="1"/>
</dbReference>
<keyword evidence="4 5" id="KW-0472">Membrane</keyword>
<dbReference type="GO" id="GO:0022857">
    <property type="term" value="F:transmembrane transporter activity"/>
    <property type="evidence" value="ECO:0007669"/>
    <property type="project" value="InterPro"/>
</dbReference>
<feature type="transmembrane region" description="Helical" evidence="5">
    <location>
        <begin position="402"/>
        <end position="428"/>
    </location>
</feature>
<sequence>MVTFLNWKKIVMSNISNMNTDVSDPETVTGNEDKTNTIEIIEPQISLFHEILFVLIIFSGQFVTQVSVAQGLSSIRIIGEWFNITNEAELTWSIASLSLSAGTLIIIAGRLGDILGHKRMFLFGYVWLTIWSLLTGASSYSNAVFYYCCKGFQGVGPAFLLPNGLAILGRFYPPGKRKTIAFVVFGAGTPLGFVFGSIFGAIFSQFTHWAWIYWSMGIACACLTILAFLIIPQDTLDEGRNKEFDFLGAFTGVGGLVLFNVAWNQAPIVKWSTPYTYILLVIGVLLLSIFVYVELKVSQPLIPIKQMSPIVLRVLICVACGFGTFGILIYFYFNFLLSLRGDSPILAAVKFTPAIVSGLLAAAFTGFMLSKGVTTQVLMVIGLLAFVISAAMLSVVDVHDSYWASCFITFIIAPFGVDVCFPAATLLLSDVVPHEWQGISASLVATVVNYSISLALGVAGTAVLKQAPGTDFNAEVKATKTAAYVGCALSAVGSLVAIYGVIVDHFKRNRKS</sequence>
<feature type="domain" description="Major facilitator superfamily (MFS) profile" evidence="6">
    <location>
        <begin position="53"/>
        <end position="505"/>
    </location>
</feature>
<dbReference type="Pfam" id="PF07690">
    <property type="entry name" value="MFS_1"/>
    <property type="match status" value="1"/>
</dbReference>
<feature type="transmembrane region" description="Helical" evidence="5">
    <location>
        <begin position="244"/>
        <end position="263"/>
    </location>
</feature>
<feature type="transmembrane region" description="Helical" evidence="5">
    <location>
        <begin position="482"/>
        <end position="502"/>
    </location>
</feature>